<keyword evidence="3 6" id="KW-0805">Transcription regulation</keyword>
<evidence type="ECO:0000313" key="9">
    <source>
        <dbReference type="EMBL" id="KAG6466967.1"/>
    </source>
</evidence>
<dbReference type="PANTHER" id="PTHR33057:SF228">
    <property type="entry name" value="TRANSCRIPTION REPRESSOR OFP8"/>
    <property type="match status" value="1"/>
</dbReference>
<feature type="compositionally biased region" description="Low complexity" evidence="7">
    <location>
        <begin position="36"/>
        <end position="79"/>
    </location>
</feature>
<dbReference type="Pfam" id="PF04844">
    <property type="entry name" value="Ovate"/>
    <property type="match status" value="1"/>
</dbReference>
<evidence type="ECO:0000259" key="8">
    <source>
        <dbReference type="PROSITE" id="PS51754"/>
    </source>
</evidence>
<feature type="domain" description="OVATE" evidence="8">
    <location>
        <begin position="121"/>
        <end position="180"/>
    </location>
</feature>
<dbReference type="InterPro" id="IPR038933">
    <property type="entry name" value="Ovate"/>
</dbReference>
<dbReference type="EMBL" id="JACMSC010000099">
    <property type="protein sequence ID" value="KAG6466967.1"/>
    <property type="molecule type" value="Genomic_DNA"/>
</dbReference>
<keyword evidence="10" id="KW-1185">Reference proteome</keyword>
<evidence type="ECO:0000256" key="1">
    <source>
        <dbReference type="ARBA" id="ARBA00004123"/>
    </source>
</evidence>
<evidence type="ECO:0000256" key="7">
    <source>
        <dbReference type="SAM" id="MobiDB-lite"/>
    </source>
</evidence>
<feature type="compositionally biased region" description="Pro residues" evidence="7">
    <location>
        <begin position="87"/>
        <end position="96"/>
    </location>
</feature>
<evidence type="ECO:0000313" key="10">
    <source>
        <dbReference type="Proteomes" id="UP000734854"/>
    </source>
</evidence>
<evidence type="ECO:0000256" key="4">
    <source>
        <dbReference type="ARBA" id="ARBA00023163"/>
    </source>
</evidence>
<dbReference type="AlphaFoldDB" id="A0A8J5C1J4"/>
<keyword evidence="5 6" id="KW-0539">Nucleus</keyword>
<dbReference type="InterPro" id="IPR006458">
    <property type="entry name" value="Ovate_C"/>
</dbReference>
<comment type="caution">
    <text evidence="9">The sequence shown here is derived from an EMBL/GenBank/DDBJ whole genome shotgun (WGS) entry which is preliminary data.</text>
</comment>
<evidence type="ECO:0000256" key="2">
    <source>
        <dbReference type="ARBA" id="ARBA00022491"/>
    </source>
</evidence>
<accession>A0A8J5C1J4</accession>
<protein>
    <recommendedName>
        <fullName evidence="6">Transcription repressor</fullName>
    </recommendedName>
    <alternativeName>
        <fullName evidence="6">Ovate family protein</fullName>
    </alternativeName>
</protein>
<evidence type="ECO:0000256" key="3">
    <source>
        <dbReference type="ARBA" id="ARBA00023015"/>
    </source>
</evidence>
<dbReference type="GO" id="GO:0045892">
    <property type="term" value="P:negative regulation of DNA-templated transcription"/>
    <property type="evidence" value="ECO:0007669"/>
    <property type="project" value="UniProtKB-UniRule"/>
</dbReference>
<comment type="function">
    <text evidence="6">Transcriptional repressor that regulates multiple aspects of plant growth and development.</text>
</comment>
<name>A0A8J5C1J4_ZINOF</name>
<evidence type="ECO:0000256" key="6">
    <source>
        <dbReference type="RuleBase" id="RU367028"/>
    </source>
</evidence>
<dbReference type="OrthoDB" id="1928390at2759"/>
<dbReference type="NCBIfam" id="TIGR01568">
    <property type="entry name" value="A_thal_3678"/>
    <property type="match status" value="1"/>
</dbReference>
<keyword evidence="2 6" id="KW-0678">Repressor</keyword>
<proteinExistence type="predicted"/>
<dbReference type="PANTHER" id="PTHR33057">
    <property type="entry name" value="TRANSCRIPTION REPRESSOR OFP7-RELATED"/>
    <property type="match status" value="1"/>
</dbReference>
<feature type="region of interest" description="Disordered" evidence="7">
    <location>
        <begin position="36"/>
        <end position="119"/>
    </location>
</feature>
<reference evidence="9 10" key="1">
    <citation type="submission" date="2020-08" db="EMBL/GenBank/DDBJ databases">
        <title>Plant Genome Project.</title>
        <authorList>
            <person name="Zhang R.-G."/>
        </authorList>
    </citation>
    <scope>NUCLEOTIDE SEQUENCE [LARGE SCALE GENOMIC DNA]</scope>
    <source>
        <tissue evidence="9">Rhizome</tissue>
    </source>
</reference>
<dbReference type="Proteomes" id="UP000734854">
    <property type="component" value="Unassembled WGS sequence"/>
</dbReference>
<comment type="subcellular location">
    <subcellularLocation>
        <location evidence="1 6">Nucleus</location>
    </subcellularLocation>
</comment>
<sequence length="200" mass="22659">MSSSNSRRKILLRRHPVVVDVGCNCRGSRLASLFFPSSSSSSASYPSSSKTKLKSTELSSTTTTTTTRSASSWDPSFSSSHEETPSPQLPPAPPQQQPRRNRRRRPKIKQEGRAARESVAVVKETSEPYYEFKESMVQMIVEKEMYGWDDLNDLLHRFLSLNSPRHHHLILRAFADLWRGSVFSPPSPLAASPPPHYHYY</sequence>
<keyword evidence="4 6" id="KW-0804">Transcription</keyword>
<dbReference type="GO" id="GO:0005634">
    <property type="term" value="C:nucleus"/>
    <property type="evidence" value="ECO:0007669"/>
    <property type="project" value="UniProtKB-SubCell"/>
</dbReference>
<evidence type="ECO:0000256" key="5">
    <source>
        <dbReference type="ARBA" id="ARBA00023242"/>
    </source>
</evidence>
<gene>
    <name evidence="9" type="ORF">ZIOFF_075234</name>
</gene>
<organism evidence="9 10">
    <name type="scientific">Zingiber officinale</name>
    <name type="common">Ginger</name>
    <name type="synonym">Amomum zingiber</name>
    <dbReference type="NCBI Taxonomy" id="94328"/>
    <lineage>
        <taxon>Eukaryota</taxon>
        <taxon>Viridiplantae</taxon>
        <taxon>Streptophyta</taxon>
        <taxon>Embryophyta</taxon>
        <taxon>Tracheophyta</taxon>
        <taxon>Spermatophyta</taxon>
        <taxon>Magnoliopsida</taxon>
        <taxon>Liliopsida</taxon>
        <taxon>Zingiberales</taxon>
        <taxon>Zingiberaceae</taxon>
        <taxon>Zingiber</taxon>
    </lineage>
</organism>
<dbReference type="PROSITE" id="PS51754">
    <property type="entry name" value="OVATE"/>
    <property type="match status" value="1"/>
</dbReference>